<dbReference type="GO" id="GO:0015087">
    <property type="term" value="F:cobalt ion transmembrane transporter activity"/>
    <property type="evidence" value="ECO:0007669"/>
    <property type="project" value="UniProtKB-UniRule"/>
</dbReference>
<evidence type="ECO:0000256" key="8">
    <source>
        <dbReference type="ARBA" id="ARBA00023065"/>
    </source>
</evidence>
<dbReference type="SUPFAM" id="SSF143865">
    <property type="entry name" value="CorA soluble domain-like"/>
    <property type="match status" value="1"/>
</dbReference>
<evidence type="ECO:0000256" key="5">
    <source>
        <dbReference type="ARBA" id="ARBA00022692"/>
    </source>
</evidence>
<keyword evidence="6 12" id="KW-0460">Magnesium</keyword>
<dbReference type="SUPFAM" id="SSF144083">
    <property type="entry name" value="Magnesium transport protein CorA, transmembrane region"/>
    <property type="match status" value="1"/>
</dbReference>
<dbReference type="NCBIfam" id="TIGR00383">
    <property type="entry name" value="corA"/>
    <property type="match status" value="1"/>
</dbReference>
<accession>A0A849A6Q7</accession>
<dbReference type="InterPro" id="IPR045863">
    <property type="entry name" value="CorA_TM1_TM2"/>
</dbReference>
<evidence type="ECO:0000256" key="1">
    <source>
        <dbReference type="ARBA" id="ARBA00004651"/>
    </source>
</evidence>
<reference evidence="14 15" key="1">
    <citation type="submission" date="2020-05" db="EMBL/GenBank/DDBJ databases">
        <title>Nakamurella sp. DB0629 isolated from air conditioner.</title>
        <authorList>
            <person name="Kim D.H."/>
            <person name="Kim D.-U."/>
        </authorList>
    </citation>
    <scope>NUCLEOTIDE SEQUENCE [LARGE SCALE GENOMIC DNA]</scope>
    <source>
        <strain evidence="14 15">DB0629</strain>
    </source>
</reference>
<dbReference type="EMBL" id="JABEND010000001">
    <property type="protein sequence ID" value="NNG34190.1"/>
    <property type="molecule type" value="Genomic_DNA"/>
</dbReference>
<dbReference type="GO" id="GO:0005886">
    <property type="term" value="C:plasma membrane"/>
    <property type="evidence" value="ECO:0007669"/>
    <property type="project" value="UniProtKB-SubCell"/>
</dbReference>
<proteinExistence type="inferred from homology"/>
<dbReference type="Proteomes" id="UP000562984">
    <property type="component" value="Unassembled WGS sequence"/>
</dbReference>
<dbReference type="Gene3D" id="3.30.460.20">
    <property type="entry name" value="CorA soluble domain-like"/>
    <property type="match status" value="1"/>
</dbReference>
<keyword evidence="3 12" id="KW-0813">Transport</keyword>
<dbReference type="GO" id="GO:0000287">
    <property type="term" value="F:magnesium ion binding"/>
    <property type="evidence" value="ECO:0007669"/>
    <property type="project" value="TreeGrafter"/>
</dbReference>
<evidence type="ECO:0000256" key="10">
    <source>
        <dbReference type="ARBA" id="ARBA00034269"/>
    </source>
</evidence>
<comment type="similarity">
    <text evidence="2 12">Belongs to the CorA metal ion transporter (MIT) (TC 1.A.35) family.</text>
</comment>
<dbReference type="PANTHER" id="PTHR46494">
    <property type="entry name" value="CORA FAMILY METAL ION TRANSPORTER (EUROFUNG)"/>
    <property type="match status" value="1"/>
</dbReference>
<dbReference type="InterPro" id="IPR045861">
    <property type="entry name" value="CorA_cytoplasmic_dom"/>
</dbReference>
<evidence type="ECO:0000256" key="6">
    <source>
        <dbReference type="ARBA" id="ARBA00022842"/>
    </source>
</evidence>
<evidence type="ECO:0000256" key="7">
    <source>
        <dbReference type="ARBA" id="ARBA00022989"/>
    </source>
</evidence>
<name>A0A849A6Q7_9ACTN</name>
<gene>
    <name evidence="12 14" type="primary">corA</name>
    <name evidence="14" type="ORF">HKD39_00345</name>
</gene>
<keyword evidence="5 12" id="KW-0812">Transmembrane</keyword>
<evidence type="ECO:0000313" key="15">
    <source>
        <dbReference type="Proteomes" id="UP000562984"/>
    </source>
</evidence>
<dbReference type="AlphaFoldDB" id="A0A849A6Q7"/>
<feature type="transmembrane region" description="Helical" evidence="12">
    <location>
        <begin position="331"/>
        <end position="351"/>
    </location>
</feature>
<keyword evidence="4 12" id="KW-1003">Cell membrane</keyword>
<dbReference type="Gene3D" id="1.20.58.340">
    <property type="entry name" value="Magnesium transport protein CorA, transmembrane region"/>
    <property type="match status" value="2"/>
</dbReference>
<comment type="function">
    <text evidence="11">Mediates influx of magnesium ions. Alternates between open and closed states. Activated by low cytoplasmic Mg(2+) levels. Inactive when cytoplasmic Mg(2+) levels are high.</text>
</comment>
<evidence type="ECO:0000256" key="13">
    <source>
        <dbReference type="SAM" id="MobiDB-lite"/>
    </source>
</evidence>
<dbReference type="Pfam" id="PF01544">
    <property type="entry name" value="CorA"/>
    <property type="match status" value="1"/>
</dbReference>
<dbReference type="CDD" id="cd12830">
    <property type="entry name" value="MtCorA-like"/>
    <property type="match status" value="1"/>
</dbReference>
<evidence type="ECO:0000256" key="11">
    <source>
        <dbReference type="ARBA" id="ARBA00045497"/>
    </source>
</evidence>
<keyword evidence="7 12" id="KW-1133">Transmembrane helix</keyword>
<evidence type="ECO:0000256" key="9">
    <source>
        <dbReference type="ARBA" id="ARBA00023136"/>
    </source>
</evidence>
<evidence type="ECO:0000256" key="12">
    <source>
        <dbReference type="RuleBase" id="RU362010"/>
    </source>
</evidence>
<keyword evidence="8 12" id="KW-0406">Ion transport</keyword>
<evidence type="ECO:0000256" key="3">
    <source>
        <dbReference type="ARBA" id="ARBA00022448"/>
    </source>
</evidence>
<feature type="transmembrane region" description="Helical" evidence="12">
    <location>
        <begin position="300"/>
        <end position="319"/>
    </location>
</feature>
<dbReference type="GO" id="GO:0015095">
    <property type="term" value="F:magnesium ion transmembrane transporter activity"/>
    <property type="evidence" value="ECO:0007669"/>
    <property type="project" value="UniProtKB-UniRule"/>
</dbReference>
<evidence type="ECO:0000256" key="2">
    <source>
        <dbReference type="ARBA" id="ARBA00009765"/>
    </source>
</evidence>
<dbReference type="InterPro" id="IPR004488">
    <property type="entry name" value="Mg/Co-transport_prot_CorA"/>
</dbReference>
<keyword evidence="15" id="KW-1185">Reference proteome</keyword>
<evidence type="ECO:0000313" key="14">
    <source>
        <dbReference type="EMBL" id="NNG34190.1"/>
    </source>
</evidence>
<evidence type="ECO:0000256" key="4">
    <source>
        <dbReference type="ARBA" id="ARBA00022475"/>
    </source>
</evidence>
<comment type="catalytic activity">
    <reaction evidence="10">
        <text>Mg(2+)(in) = Mg(2+)(out)</text>
        <dbReference type="Rhea" id="RHEA:29827"/>
        <dbReference type="ChEBI" id="CHEBI:18420"/>
    </reaction>
</comment>
<organism evidence="14 15">
    <name type="scientific">Nakamurella aerolata</name>
    <dbReference type="NCBI Taxonomy" id="1656892"/>
    <lineage>
        <taxon>Bacteria</taxon>
        <taxon>Bacillati</taxon>
        <taxon>Actinomycetota</taxon>
        <taxon>Actinomycetes</taxon>
        <taxon>Nakamurellales</taxon>
        <taxon>Nakamurellaceae</taxon>
        <taxon>Nakamurella</taxon>
    </lineage>
</organism>
<dbReference type="GO" id="GO:0050897">
    <property type="term" value="F:cobalt ion binding"/>
    <property type="evidence" value="ECO:0007669"/>
    <property type="project" value="TreeGrafter"/>
</dbReference>
<comment type="subcellular location">
    <subcellularLocation>
        <location evidence="1">Cell membrane</location>
        <topology evidence="1">Multi-pass membrane protein</topology>
    </subcellularLocation>
    <subcellularLocation>
        <location evidence="12">Membrane</location>
        <topology evidence="12">Multi-pass membrane protein</topology>
    </subcellularLocation>
</comment>
<dbReference type="FunFam" id="1.20.58.340:FF:000004">
    <property type="entry name" value="Magnesium transport protein CorA"/>
    <property type="match status" value="1"/>
</dbReference>
<protein>
    <recommendedName>
        <fullName evidence="12">Magnesium transport protein CorA</fullName>
    </recommendedName>
</protein>
<keyword evidence="9 12" id="KW-0472">Membrane</keyword>
<sequence>MRPTIRPLLPSGGRRAGEPVAPPARNSYLVNCVAYVDGVAVPETNDPATALAHVRKAGKGFVWVGMFEPDADDMAGVAEIFGLHELAVEDAVTAHQRPKLENYKRYALMVIKTLNYIEHESPTTAMEIVETGEILTFLGSDFILTVRHGPHSELSGLRRDLEDDPEQLALGPATVLHAITDRVVDHYLTVVEDIEDDIDEIESYVFNPSKDVSIEQIYLLKREVLEMRRAVAPLRIPLQRLAQTENPLVPAPVREYFRDVEDHLNQVAEQVWTFDQLLSSLVDASLAEATVQQNEDMRKISAWAAIALVPTAIAGIYGMNFDYMPELSWPFGYPMVILVIVSVCVLLYRTLRKRGWL</sequence>
<feature type="region of interest" description="Disordered" evidence="13">
    <location>
        <begin position="1"/>
        <end position="20"/>
    </location>
</feature>
<dbReference type="PANTHER" id="PTHR46494:SF1">
    <property type="entry name" value="CORA FAMILY METAL ION TRANSPORTER (EUROFUNG)"/>
    <property type="match status" value="1"/>
</dbReference>
<dbReference type="InterPro" id="IPR002523">
    <property type="entry name" value="MgTranspt_CorA/ZnTranspt_ZntB"/>
</dbReference>
<comment type="caution">
    <text evidence="14">The sequence shown here is derived from an EMBL/GenBank/DDBJ whole genome shotgun (WGS) entry which is preliminary data.</text>
</comment>